<reference evidence="1 2" key="1">
    <citation type="submission" date="2019-04" db="EMBL/GenBank/DDBJ databases">
        <title>Microbes associate with the intestines of laboratory mice.</title>
        <authorList>
            <person name="Navarre W."/>
            <person name="Wong E."/>
            <person name="Huang K."/>
            <person name="Tropini C."/>
            <person name="Ng K."/>
            <person name="Yu B."/>
        </authorList>
    </citation>
    <scope>NUCLEOTIDE SEQUENCE [LARGE SCALE GENOMIC DNA]</scope>
    <source>
        <strain evidence="1 2">NM62_B4-13</strain>
    </source>
</reference>
<protein>
    <submittedName>
        <fullName evidence="1">Uncharacterized protein</fullName>
    </submittedName>
</protein>
<gene>
    <name evidence="1" type="ORF">E5352_15215</name>
</gene>
<evidence type="ECO:0000313" key="1">
    <source>
        <dbReference type="EMBL" id="TGY32532.1"/>
    </source>
</evidence>
<name>A0A4S2CVP5_STEMA</name>
<dbReference type="Proteomes" id="UP000306631">
    <property type="component" value="Unassembled WGS sequence"/>
</dbReference>
<accession>A0A4S2CVP5</accession>
<dbReference type="RefSeq" id="WP_136006259.1">
    <property type="nucleotide sequence ID" value="NZ_SRYW01000015.1"/>
</dbReference>
<evidence type="ECO:0000313" key="2">
    <source>
        <dbReference type="Proteomes" id="UP000306631"/>
    </source>
</evidence>
<dbReference type="EMBL" id="SRYW01000015">
    <property type="protein sequence ID" value="TGY32532.1"/>
    <property type="molecule type" value="Genomic_DNA"/>
</dbReference>
<comment type="caution">
    <text evidence="1">The sequence shown here is derived from an EMBL/GenBank/DDBJ whole genome shotgun (WGS) entry which is preliminary data.</text>
</comment>
<proteinExistence type="predicted"/>
<dbReference type="OrthoDB" id="8611426at2"/>
<dbReference type="AlphaFoldDB" id="A0A4S2CVP5"/>
<organism evidence="1 2">
    <name type="scientific">Stenotrophomonas maltophilia</name>
    <name type="common">Pseudomonas maltophilia</name>
    <name type="synonym">Xanthomonas maltophilia</name>
    <dbReference type="NCBI Taxonomy" id="40324"/>
    <lineage>
        <taxon>Bacteria</taxon>
        <taxon>Pseudomonadati</taxon>
        <taxon>Pseudomonadota</taxon>
        <taxon>Gammaproteobacteria</taxon>
        <taxon>Lysobacterales</taxon>
        <taxon>Lysobacteraceae</taxon>
        <taxon>Stenotrophomonas</taxon>
        <taxon>Stenotrophomonas maltophilia group</taxon>
    </lineage>
</organism>
<sequence length="217" mass="23189">MLVDHEQDHLVDLLIATAEVIGDQMRPTTAAYMVQDLACYTMPVLEAALAGCRRELKGRLSLAAVLERIDDGHPAPNEAWAVAIQAADERATVVWTTLTQQAWSTALPLVLAGDKIAARPAFLEAYGRLLKEARAARRPATYAPSLGFDAACRHAALSDALAKGLLQHEQVSQHLELAAPSPTFNPVALLAGKVEASPGASEKTRARLAELARELAA</sequence>